<dbReference type="SMART" id="SM00387">
    <property type="entry name" value="HATPase_c"/>
    <property type="match status" value="1"/>
</dbReference>
<proteinExistence type="predicted"/>
<dbReference type="GO" id="GO:0005886">
    <property type="term" value="C:plasma membrane"/>
    <property type="evidence" value="ECO:0007669"/>
    <property type="project" value="TreeGrafter"/>
</dbReference>
<dbReference type="FunFam" id="3.30.565.10:FF:000006">
    <property type="entry name" value="Sensor histidine kinase WalK"/>
    <property type="match status" value="1"/>
</dbReference>
<dbReference type="CDD" id="cd00075">
    <property type="entry name" value="HATPase"/>
    <property type="match status" value="1"/>
</dbReference>
<feature type="transmembrane region" description="Helical" evidence="8">
    <location>
        <begin position="141"/>
        <end position="166"/>
    </location>
</feature>
<dbReference type="CDD" id="cd00082">
    <property type="entry name" value="HisKA"/>
    <property type="match status" value="1"/>
</dbReference>
<dbReference type="Gene3D" id="1.10.287.130">
    <property type="match status" value="1"/>
</dbReference>
<comment type="catalytic activity">
    <reaction evidence="1">
        <text>ATP + protein L-histidine = ADP + protein N-phospho-L-histidine.</text>
        <dbReference type="EC" id="2.7.13.3"/>
    </reaction>
</comment>
<dbReference type="GO" id="GO:0000155">
    <property type="term" value="F:phosphorelay sensor kinase activity"/>
    <property type="evidence" value="ECO:0007669"/>
    <property type="project" value="InterPro"/>
</dbReference>
<dbReference type="GO" id="GO:0016036">
    <property type="term" value="P:cellular response to phosphate starvation"/>
    <property type="evidence" value="ECO:0007669"/>
    <property type="project" value="TreeGrafter"/>
</dbReference>
<keyword evidence="7 8" id="KW-0472">Membrane</keyword>
<keyword evidence="8" id="KW-0812">Transmembrane</keyword>
<dbReference type="InterPro" id="IPR035965">
    <property type="entry name" value="PAS-like_dom_sf"/>
</dbReference>
<dbReference type="Gene3D" id="3.30.450.20">
    <property type="entry name" value="PAS domain"/>
    <property type="match status" value="1"/>
</dbReference>
<feature type="domain" description="Histidine kinase" evidence="9">
    <location>
        <begin position="337"/>
        <end position="553"/>
    </location>
</feature>
<dbReference type="PANTHER" id="PTHR45453">
    <property type="entry name" value="PHOSPHATE REGULON SENSOR PROTEIN PHOR"/>
    <property type="match status" value="1"/>
</dbReference>
<evidence type="ECO:0000313" key="10">
    <source>
        <dbReference type="EMBL" id="MBO8468324.1"/>
    </source>
</evidence>
<gene>
    <name evidence="10" type="ORF">IAA72_00880</name>
</gene>
<dbReference type="InterPro" id="IPR036097">
    <property type="entry name" value="HisK_dim/P_sf"/>
</dbReference>
<dbReference type="SUPFAM" id="SSF47384">
    <property type="entry name" value="Homodimeric domain of signal transducing histidine kinase"/>
    <property type="match status" value="1"/>
</dbReference>
<comment type="caution">
    <text evidence="10">The sequence shown here is derived from an EMBL/GenBank/DDBJ whole genome shotgun (WGS) entry which is preliminary data.</text>
</comment>
<reference evidence="10" key="2">
    <citation type="journal article" date="2021" name="PeerJ">
        <title>Extensive microbial diversity within the chicken gut microbiome revealed by metagenomics and culture.</title>
        <authorList>
            <person name="Gilroy R."/>
            <person name="Ravi A."/>
            <person name="Getino M."/>
            <person name="Pursley I."/>
            <person name="Horton D.L."/>
            <person name="Alikhan N.F."/>
            <person name="Baker D."/>
            <person name="Gharbi K."/>
            <person name="Hall N."/>
            <person name="Watson M."/>
            <person name="Adriaenssens E.M."/>
            <person name="Foster-Nyarko E."/>
            <person name="Jarju S."/>
            <person name="Secka A."/>
            <person name="Antonio M."/>
            <person name="Oren A."/>
            <person name="Chaudhuri R.R."/>
            <person name="La Ragione R."/>
            <person name="Hildebrand F."/>
            <person name="Pallen M.J."/>
        </authorList>
    </citation>
    <scope>NUCLEOTIDE SEQUENCE</scope>
    <source>
        <strain evidence="10">14700</strain>
    </source>
</reference>
<dbReference type="PRINTS" id="PR00344">
    <property type="entry name" value="BCTRLSENSOR"/>
</dbReference>
<sequence length="554" mass="61436">MNKKIFQAVFLSIIITMVLVLAVSIAVFYATYDERISRDLDSELSFLGEAVAVSPDDLGSFVIPGHRVTLISSDGAVLFDSDAEADEMENHLQRPEVQEAISYGHGSDRRRSSTLFENLYYSALRLDDGNILRLAVPAGTVFSFVMSILLPMAFILIVLISFFAWFSYKAARKITDPINAIDLENPEEADGYEELSPLLYRIARQQNTIKEQLAQAERRSREFKVITDNMSEGLAVIDSEMRILSVNKAAYRLFDAEHVKEGDSVLAISRQEEFSDLVAAALKGERAESVIETGTRTLQVIASPVISVDSNSGAVIIIIDITEKAEREKLRREFSANVSHELRTPLTSISGFAEILKNGGLDENTVKDFGLEIYNEAQHLIALVHDIIRLSRLDEGENGEDAEDVDLSIIAEEAVSRLRRRAESRGISLSFEAERNAIVRGSESLLDEMVTNLADNAIKYTDRGGWAKVTVKKTEDSVVLEVSDNGIGIPEEDKDRVFERFYRVDKSRSRSSGGTGLGLSIVRHAASYHHAEIHLESKAGKGTVITVRFPKTGK</sequence>
<dbReference type="PANTHER" id="PTHR45453:SF1">
    <property type="entry name" value="PHOSPHATE REGULON SENSOR PROTEIN PHOR"/>
    <property type="match status" value="1"/>
</dbReference>
<reference evidence="10" key="1">
    <citation type="submission" date="2020-10" db="EMBL/GenBank/DDBJ databases">
        <authorList>
            <person name="Gilroy R."/>
        </authorList>
    </citation>
    <scope>NUCLEOTIDE SEQUENCE</scope>
    <source>
        <strain evidence="10">14700</strain>
    </source>
</reference>
<keyword evidence="8" id="KW-1133">Transmembrane helix</keyword>
<keyword evidence="6" id="KW-0902">Two-component regulatory system</keyword>
<evidence type="ECO:0000256" key="8">
    <source>
        <dbReference type="SAM" id="Phobius"/>
    </source>
</evidence>
<dbReference type="AlphaFoldDB" id="A0A9D9IAN9"/>
<evidence type="ECO:0000259" key="9">
    <source>
        <dbReference type="PROSITE" id="PS50109"/>
    </source>
</evidence>
<dbReference type="EC" id="2.7.13.3" evidence="2"/>
<dbReference type="EMBL" id="JADIMF010000014">
    <property type="protein sequence ID" value="MBO8468324.1"/>
    <property type="molecule type" value="Genomic_DNA"/>
</dbReference>
<dbReference type="Pfam" id="PF02518">
    <property type="entry name" value="HATPase_c"/>
    <property type="match status" value="1"/>
</dbReference>
<dbReference type="InterPro" id="IPR004358">
    <property type="entry name" value="Sig_transdc_His_kin-like_C"/>
</dbReference>
<evidence type="ECO:0000256" key="2">
    <source>
        <dbReference type="ARBA" id="ARBA00012438"/>
    </source>
</evidence>
<dbReference type="SMART" id="SM00388">
    <property type="entry name" value="HisKA"/>
    <property type="match status" value="1"/>
</dbReference>
<dbReference type="GO" id="GO:0004721">
    <property type="term" value="F:phosphoprotein phosphatase activity"/>
    <property type="evidence" value="ECO:0007669"/>
    <property type="project" value="TreeGrafter"/>
</dbReference>
<dbReference type="Pfam" id="PF00512">
    <property type="entry name" value="HisKA"/>
    <property type="match status" value="1"/>
</dbReference>
<dbReference type="InterPro" id="IPR003594">
    <property type="entry name" value="HATPase_dom"/>
</dbReference>
<keyword evidence="3" id="KW-0597">Phosphoprotein</keyword>
<organism evidence="10 11">
    <name type="scientific">Candidatus Ornithospirochaeta stercoravium</name>
    <dbReference type="NCBI Taxonomy" id="2840897"/>
    <lineage>
        <taxon>Bacteria</taxon>
        <taxon>Pseudomonadati</taxon>
        <taxon>Spirochaetota</taxon>
        <taxon>Spirochaetia</taxon>
        <taxon>Spirochaetales</taxon>
        <taxon>Spirochaetaceae</taxon>
        <taxon>Spirochaetaceae incertae sedis</taxon>
        <taxon>Candidatus Ornithospirochaeta</taxon>
    </lineage>
</organism>
<accession>A0A9D9IAN9</accession>
<evidence type="ECO:0000313" key="11">
    <source>
        <dbReference type="Proteomes" id="UP000810292"/>
    </source>
</evidence>
<evidence type="ECO:0000256" key="5">
    <source>
        <dbReference type="ARBA" id="ARBA00022777"/>
    </source>
</evidence>
<dbReference type="InterPro" id="IPR050351">
    <property type="entry name" value="BphY/WalK/GraS-like"/>
</dbReference>
<evidence type="ECO:0000256" key="1">
    <source>
        <dbReference type="ARBA" id="ARBA00000085"/>
    </source>
</evidence>
<dbReference type="InterPro" id="IPR003661">
    <property type="entry name" value="HisK_dim/P_dom"/>
</dbReference>
<evidence type="ECO:0000256" key="3">
    <source>
        <dbReference type="ARBA" id="ARBA00022553"/>
    </source>
</evidence>
<dbReference type="SUPFAM" id="SSF55874">
    <property type="entry name" value="ATPase domain of HSP90 chaperone/DNA topoisomerase II/histidine kinase"/>
    <property type="match status" value="1"/>
</dbReference>
<keyword evidence="4" id="KW-0808">Transferase</keyword>
<dbReference type="SUPFAM" id="SSF55785">
    <property type="entry name" value="PYP-like sensor domain (PAS domain)"/>
    <property type="match status" value="1"/>
</dbReference>
<protein>
    <recommendedName>
        <fullName evidence="2">histidine kinase</fullName>
        <ecNumber evidence="2">2.7.13.3</ecNumber>
    </recommendedName>
</protein>
<dbReference type="Proteomes" id="UP000810292">
    <property type="component" value="Unassembled WGS sequence"/>
</dbReference>
<dbReference type="InterPro" id="IPR036890">
    <property type="entry name" value="HATPase_C_sf"/>
</dbReference>
<dbReference type="InterPro" id="IPR005467">
    <property type="entry name" value="His_kinase_dom"/>
</dbReference>
<evidence type="ECO:0000256" key="6">
    <source>
        <dbReference type="ARBA" id="ARBA00023012"/>
    </source>
</evidence>
<dbReference type="InterPro" id="IPR000014">
    <property type="entry name" value="PAS"/>
</dbReference>
<dbReference type="FunFam" id="1.10.287.130:FF:000001">
    <property type="entry name" value="Two-component sensor histidine kinase"/>
    <property type="match status" value="1"/>
</dbReference>
<evidence type="ECO:0000256" key="7">
    <source>
        <dbReference type="ARBA" id="ARBA00023136"/>
    </source>
</evidence>
<dbReference type="Pfam" id="PF13188">
    <property type="entry name" value="PAS_8"/>
    <property type="match status" value="1"/>
</dbReference>
<feature type="transmembrane region" description="Helical" evidence="8">
    <location>
        <begin position="6"/>
        <end position="30"/>
    </location>
</feature>
<keyword evidence="5" id="KW-0418">Kinase</keyword>
<name>A0A9D9IAN9_9SPIO</name>
<evidence type="ECO:0000256" key="4">
    <source>
        <dbReference type="ARBA" id="ARBA00022679"/>
    </source>
</evidence>
<dbReference type="Gene3D" id="3.30.565.10">
    <property type="entry name" value="Histidine kinase-like ATPase, C-terminal domain"/>
    <property type="match status" value="1"/>
</dbReference>
<dbReference type="PROSITE" id="PS50109">
    <property type="entry name" value="HIS_KIN"/>
    <property type="match status" value="1"/>
</dbReference>